<dbReference type="Proteomes" id="UP000182836">
    <property type="component" value="Unassembled WGS sequence"/>
</dbReference>
<evidence type="ECO:0000313" key="3">
    <source>
        <dbReference type="Proteomes" id="UP000037269"/>
    </source>
</evidence>
<reference evidence="1 3" key="1">
    <citation type="submission" date="2015-07" db="EMBL/GenBank/DDBJ databases">
        <title>Fjat-14205 dsm 2895.</title>
        <authorList>
            <person name="Liu B."/>
            <person name="Wang J."/>
            <person name="Zhu Y."/>
            <person name="Liu G."/>
            <person name="Chen Q."/>
            <person name="Chen Z."/>
            <person name="Lan J."/>
            <person name="Che J."/>
            <person name="Ge C."/>
            <person name="Shi H."/>
            <person name="Pan Z."/>
            <person name="Liu X."/>
        </authorList>
    </citation>
    <scope>NUCLEOTIDE SEQUENCE [LARGE SCALE GENOMIC DNA]</scope>
    <source>
        <strain evidence="1 3">DSM 2895</strain>
    </source>
</reference>
<accession>A0A0D1YIY4</accession>
<dbReference type="AlphaFoldDB" id="A0A0D1YIY4"/>
<keyword evidence="3" id="KW-1185">Reference proteome</keyword>
<gene>
    <name evidence="1" type="ORF">AF333_14035</name>
    <name evidence="2" type="ORF">SAMN04487909_102125</name>
</gene>
<dbReference type="EMBL" id="LGUG01000004">
    <property type="protein sequence ID" value="KON96428.1"/>
    <property type="molecule type" value="Genomic_DNA"/>
</dbReference>
<dbReference type="GeneID" id="42306293"/>
<evidence type="ECO:0000313" key="1">
    <source>
        <dbReference type="EMBL" id="KON96428.1"/>
    </source>
</evidence>
<reference evidence="2 4" key="2">
    <citation type="submission" date="2016-10" db="EMBL/GenBank/DDBJ databases">
        <authorList>
            <person name="de Groot N.N."/>
        </authorList>
    </citation>
    <scope>NUCLEOTIDE SEQUENCE [LARGE SCALE GENOMIC DNA]</scope>
    <source>
        <strain evidence="2 4">DSM 2895</strain>
    </source>
</reference>
<sequence length="119" mass="13147">MKKKSSLKVAKKAGVKHKKIILNVNRAHIRQDDLGNGFQRFILRSFFINPGQFLTLTLTGGSVGGRARAIISAGWNINFNVPAYAVRSFPSAPGTWTLTIHNPSPFLRVVSPYIITKIT</sequence>
<proteinExistence type="predicted"/>
<dbReference type="RefSeq" id="WP_043064111.1">
    <property type="nucleotide sequence ID" value="NZ_BJOA01000011.1"/>
</dbReference>
<dbReference type="EMBL" id="FNED01000002">
    <property type="protein sequence ID" value="SDI21000.1"/>
    <property type="molecule type" value="Genomic_DNA"/>
</dbReference>
<organism evidence="1 3">
    <name type="scientific">Aneurinibacillus migulanus</name>
    <name type="common">Bacillus migulanus</name>
    <dbReference type="NCBI Taxonomy" id="47500"/>
    <lineage>
        <taxon>Bacteria</taxon>
        <taxon>Bacillati</taxon>
        <taxon>Bacillota</taxon>
        <taxon>Bacilli</taxon>
        <taxon>Bacillales</taxon>
        <taxon>Paenibacillaceae</taxon>
        <taxon>Aneurinibacillus group</taxon>
        <taxon>Aneurinibacillus</taxon>
    </lineage>
</organism>
<name>A0A0D1YIY4_ANEMI</name>
<evidence type="ECO:0000313" key="4">
    <source>
        <dbReference type="Proteomes" id="UP000182836"/>
    </source>
</evidence>
<dbReference type="PATRIC" id="fig|47500.8.peg.1589"/>
<evidence type="ECO:0000313" key="2">
    <source>
        <dbReference type="EMBL" id="SDI21000.1"/>
    </source>
</evidence>
<protein>
    <submittedName>
        <fullName evidence="1">Uncharacterized protein</fullName>
    </submittedName>
</protein>
<dbReference type="Proteomes" id="UP000037269">
    <property type="component" value="Unassembled WGS sequence"/>
</dbReference>